<keyword evidence="3" id="KW-0378">Hydrolase</keyword>
<dbReference type="OrthoDB" id="1937899at2759"/>
<dbReference type="GO" id="GO:0004649">
    <property type="term" value="F:poly(ADP-ribose) glycohydrolase activity"/>
    <property type="evidence" value="ECO:0007669"/>
    <property type="project" value="UniProtKB-EC"/>
</dbReference>
<feature type="binding site" evidence="5">
    <location>
        <position position="292"/>
    </location>
    <ligand>
        <name>substrate</name>
    </ligand>
</feature>
<dbReference type="PANTHER" id="PTHR12837:SF0">
    <property type="entry name" value="POLY(ADP-RIBOSE) GLYCOHYDROLASE"/>
    <property type="match status" value="1"/>
</dbReference>
<reference evidence="9 10" key="1">
    <citation type="journal article" date="2019" name="Sci. Rep.">
        <title>Nanopore sequencing improves the draft genome of the human pathogenic amoeba Naegleria fowleri.</title>
        <authorList>
            <person name="Liechti N."/>
            <person name="Schurch N."/>
            <person name="Bruggmann R."/>
            <person name="Wittwer M."/>
        </authorList>
    </citation>
    <scope>NUCLEOTIDE SEQUENCE [LARGE SCALE GENOMIC DNA]</scope>
    <source>
        <strain evidence="9 10">ATCC 30894</strain>
    </source>
</reference>
<dbReference type="GeneID" id="68109846"/>
<evidence type="ECO:0000259" key="7">
    <source>
        <dbReference type="Pfam" id="PF05028"/>
    </source>
</evidence>
<feature type="active site" evidence="4">
    <location>
        <position position="289"/>
    </location>
</feature>
<feature type="binding site" evidence="5">
    <location>
        <position position="347"/>
    </location>
    <ligand>
        <name>substrate</name>
    </ligand>
</feature>
<dbReference type="InterPro" id="IPR048362">
    <property type="entry name" value="PARG_helical"/>
</dbReference>
<dbReference type="GO" id="GO:0009225">
    <property type="term" value="P:nucleotide-sugar metabolic process"/>
    <property type="evidence" value="ECO:0007669"/>
    <property type="project" value="TreeGrafter"/>
</dbReference>
<dbReference type="VEuPathDB" id="AmoebaDB:NF0111680"/>
<name>A0A6A5BJL2_NAEFO</name>
<accession>A0A6A5BJL2</accession>
<evidence type="ECO:0000256" key="6">
    <source>
        <dbReference type="SAM" id="MobiDB-lite"/>
    </source>
</evidence>
<feature type="region of interest" description="Disordered" evidence="6">
    <location>
        <begin position="1"/>
        <end position="21"/>
    </location>
</feature>
<feature type="active site" evidence="4">
    <location>
        <position position="308"/>
    </location>
</feature>
<dbReference type="Proteomes" id="UP000444721">
    <property type="component" value="Unassembled WGS sequence"/>
</dbReference>
<dbReference type="GO" id="GO:0005634">
    <property type="term" value="C:nucleus"/>
    <property type="evidence" value="ECO:0007669"/>
    <property type="project" value="TreeGrafter"/>
</dbReference>
<dbReference type="PANTHER" id="PTHR12837">
    <property type="entry name" value="POLY ADP-RIBOSE GLYCOHYDROLASE"/>
    <property type="match status" value="1"/>
</dbReference>
<dbReference type="OMA" id="SEYTGYL"/>
<dbReference type="Pfam" id="PF05028">
    <property type="entry name" value="PARG_cat_C"/>
    <property type="match status" value="1"/>
</dbReference>
<gene>
    <name evidence="9" type="ORF">FDP41_002628</name>
</gene>
<evidence type="ECO:0000256" key="3">
    <source>
        <dbReference type="ARBA" id="ARBA00022801"/>
    </source>
</evidence>
<comment type="caution">
    <text evidence="9">The sequence shown here is derived from an EMBL/GenBank/DDBJ whole genome shotgun (WGS) entry which is preliminary data.</text>
</comment>
<dbReference type="VEuPathDB" id="AmoebaDB:FDP41_002628"/>
<dbReference type="EMBL" id="VFQX01000030">
    <property type="protein sequence ID" value="KAF0978113.1"/>
    <property type="molecule type" value="Genomic_DNA"/>
</dbReference>
<evidence type="ECO:0000256" key="4">
    <source>
        <dbReference type="PIRSR" id="PIRSR607724-1"/>
    </source>
</evidence>
<keyword evidence="10" id="KW-1185">Reference proteome</keyword>
<dbReference type="GO" id="GO:0005737">
    <property type="term" value="C:cytoplasm"/>
    <property type="evidence" value="ECO:0007669"/>
    <property type="project" value="TreeGrafter"/>
</dbReference>
<proteinExistence type="inferred from homology"/>
<dbReference type="Pfam" id="PF20811">
    <property type="entry name" value="PARG_cat_N"/>
    <property type="match status" value="1"/>
</dbReference>
<feature type="domain" description="PARG catalytic Macro" evidence="7">
    <location>
        <begin position="276"/>
        <end position="444"/>
    </location>
</feature>
<dbReference type="AlphaFoldDB" id="A0A6A5BJL2"/>
<dbReference type="RefSeq" id="XP_044562826.1">
    <property type="nucleotide sequence ID" value="XM_044705843.1"/>
</dbReference>
<dbReference type="GO" id="GO:0006282">
    <property type="term" value="P:regulation of DNA repair"/>
    <property type="evidence" value="ECO:0007669"/>
    <property type="project" value="InterPro"/>
</dbReference>
<dbReference type="InterPro" id="IPR007724">
    <property type="entry name" value="Poly_GlycHdrlase"/>
</dbReference>
<evidence type="ECO:0000313" key="10">
    <source>
        <dbReference type="Proteomes" id="UP000444721"/>
    </source>
</evidence>
<sequence>MTSSTDSQQQATTTTTNSTLLITTANDGDSLNASGGEPHTPLDFIPHVPFKYHFFLKGTEISRAILEGIEEMEEFEELQDILHLFQNDPSKKRFGFPGLEAAIDIFSEYIRSRNEEGEISKNFDFYRHLLPKIAHFALEVPENELIEKLPLMQMNQSVSLSIPPKYVRCILANAFFLNISSEIHNHFQKEKEKDYGVLDFNRLYVCRLDEAVERIICQLSYFYQQAFYGDKLCDQREDIVFTRYNLLPEDEPNWLEMKDIDFSDEEATKNMIRVHCGRMEDIPCRGFVDFANRFIHIGSIIPSLTQEEVLFSCCPESFLTLLICESLSDSEIIIMKNIIRYSEYTGYLNTFKFTGLFEPRGHTIDIIIMDAIPKRHFAPEMIKRDLNKAYLGFKNMNYTDITTGNWGCGAFGGDITLKLTQQSCAARVTNSVLHYSTFKNEVLKKEMEDILHKFTTTKISISELYYIMITYHEYRALNSKAQFKDYLLQELERKRLDQSQKQE</sequence>
<dbReference type="GO" id="GO:0005975">
    <property type="term" value="P:carbohydrate metabolic process"/>
    <property type="evidence" value="ECO:0007669"/>
    <property type="project" value="InterPro"/>
</dbReference>
<dbReference type="EC" id="3.2.1.143" evidence="2"/>
<dbReference type="VEuPathDB" id="AmoebaDB:NfTy_057740"/>
<evidence type="ECO:0000313" key="9">
    <source>
        <dbReference type="EMBL" id="KAF0978113.1"/>
    </source>
</evidence>
<feature type="active site" evidence="4">
    <location>
        <position position="307"/>
    </location>
</feature>
<feature type="domain" description="PARG helical" evidence="8">
    <location>
        <begin position="123"/>
        <end position="232"/>
    </location>
</feature>
<evidence type="ECO:0000256" key="2">
    <source>
        <dbReference type="ARBA" id="ARBA00012255"/>
    </source>
</evidence>
<comment type="similarity">
    <text evidence="1">Belongs to the poly(ADP-ribose) glycohydrolase family.</text>
</comment>
<evidence type="ECO:0000259" key="8">
    <source>
        <dbReference type="Pfam" id="PF20811"/>
    </source>
</evidence>
<feature type="binding site" evidence="5">
    <location>
        <position position="306"/>
    </location>
    <ligand>
        <name>substrate</name>
    </ligand>
</feature>
<evidence type="ECO:0000256" key="1">
    <source>
        <dbReference type="ARBA" id="ARBA00009545"/>
    </source>
</evidence>
<dbReference type="InterPro" id="IPR046372">
    <property type="entry name" value="PARG_cat_C"/>
</dbReference>
<dbReference type="GO" id="GO:1990966">
    <property type="term" value="P:ATP generation from poly-ADP-D-ribose"/>
    <property type="evidence" value="ECO:0007669"/>
    <property type="project" value="TreeGrafter"/>
</dbReference>
<protein>
    <recommendedName>
        <fullName evidence="2">poly(ADP-ribose) glycohydrolase</fullName>
        <ecNumber evidence="2">3.2.1.143</ecNumber>
    </recommendedName>
</protein>
<organism evidence="9 10">
    <name type="scientific">Naegleria fowleri</name>
    <name type="common">Brain eating amoeba</name>
    <dbReference type="NCBI Taxonomy" id="5763"/>
    <lineage>
        <taxon>Eukaryota</taxon>
        <taxon>Discoba</taxon>
        <taxon>Heterolobosea</taxon>
        <taxon>Tetramitia</taxon>
        <taxon>Eutetramitia</taxon>
        <taxon>Vahlkampfiidae</taxon>
        <taxon>Naegleria</taxon>
    </lineage>
</organism>
<evidence type="ECO:0000256" key="5">
    <source>
        <dbReference type="PIRSR" id="PIRSR607724-2"/>
    </source>
</evidence>